<feature type="transmembrane region" description="Helical" evidence="1">
    <location>
        <begin position="6"/>
        <end position="26"/>
    </location>
</feature>
<evidence type="ECO:0000313" key="3">
    <source>
        <dbReference type="Proteomes" id="UP000271925"/>
    </source>
</evidence>
<dbReference type="Proteomes" id="UP000271925">
    <property type="component" value="Unassembled WGS sequence"/>
</dbReference>
<dbReference type="OrthoDB" id="952659at2"/>
<proteinExistence type="predicted"/>
<dbReference type="EMBL" id="RQJO01000011">
    <property type="protein sequence ID" value="RRB00093.1"/>
    <property type="molecule type" value="Genomic_DNA"/>
</dbReference>
<keyword evidence="3" id="KW-1185">Reference proteome</keyword>
<reference evidence="2 3" key="1">
    <citation type="submission" date="2018-11" db="EMBL/GenBank/DDBJ databases">
        <authorList>
            <person name="Zhou Z."/>
            <person name="Wang G."/>
        </authorList>
    </citation>
    <scope>NUCLEOTIDE SEQUENCE [LARGE SCALE GENOMIC DNA]</scope>
    <source>
        <strain evidence="2 3">KCTC52004</strain>
    </source>
</reference>
<comment type="caution">
    <text evidence="2">The sequence shown here is derived from an EMBL/GenBank/DDBJ whole genome shotgun (WGS) entry which is preliminary data.</text>
</comment>
<evidence type="ECO:0000313" key="2">
    <source>
        <dbReference type="EMBL" id="RRB00093.1"/>
    </source>
</evidence>
<protein>
    <submittedName>
        <fullName evidence="2">Uncharacterized protein</fullName>
    </submittedName>
</protein>
<evidence type="ECO:0000256" key="1">
    <source>
        <dbReference type="SAM" id="Phobius"/>
    </source>
</evidence>
<feature type="transmembrane region" description="Helical" evidence="1">
    <location>
        <begin position="148"/>
        <end position="173"/>
    </location>
</feature>
<keyword evidence="1" id="KW-0472">Membrane</keyword>
<dbReference type="RefSeq" id="WP_124878134.1">
    <property type="nucleotide sequence ID" value="NZ_RQJO01000011.1"/>
</dbReference>
<organism evidence="2 3">
    <name type="scientific">Larkinella rosea</name>
    <dbReference type="NCBI Taxonomy" id="2025312"/>
    <lineage>
        <taxon>Bacteria</taxon>
        <taxon>Pseudomonadati</taxon>
        <taxon>Bacteroidota</taxon>
        <taxon>Cytophagia</taxon>
        <taxon>Cytophagales</taxon>
        <taxon>Spirosomataceae</taxon>
        <taxon>Larkinella</taxon>
    </lineage>
</organism>
<gene>
    <name evidence="2" type="ORF">EHT25_26075</name>
</gene>
<sequence length="175" mass="19245">MFPLWSTFLFAVLAIAGAVLLIKSIGKMIAVYDTKIKIEWAAQLPVFDFSLNEPGAYEIAVKRPSITGIIPTHIPLQLSDLSAGKPVPVQAFVNLLSQRKDMAGNRVVPIAEFTIDQPGNFRMTNPAIDRFKEKDKLLVMPKTGSKGFLLIFAILFSAILFIGGLVLFILSLVKK</sequence>
<dbReference type="AlphaFoldDB" id="A0A3P1BGT1"/>
<accession>A0A3P1BGT1</accession>
<name>A0A3P1BGT1_9BACT</name>
<keyword evidence="1" id="KW-0812">Transmembrane</keyword>
<keyword evidence="1" id="KW-1133">Transmembrane helix</keyword>